<evidence type="ECO:0000256" key="2">
    <source>
        <dbReference type="ARBA" id="ARBA00009810"/>
    </source>
</evidence>
<comment type="similarity">
    <text evidence="2 12 13">Belongs to the TonB-dependent receptor family.</text>
</comment>
<feature type="compositionally biased region" description="Polar residues" evidence="14">
    <location>
        <begin position="343"/>
        <end position="357"/>
    </location>
</feature>
<keyword evidence="7" id="KW-0406">Ion transport</keyword>
<evidence type="ECO:0000259" key="15">
    <source>
        <dbReference type="Pfam" id="PF00593"/>
    </source>
</evidence>
<keyword evidence="11 12" id="KW-0998">Cell outer membrane</keyword>
<keyword evidence="4 12" id="KW-1134">Transmembrane beta strand</keyword>
<reference evidence="17 18" key="1">
    <citation type="submission" date="2020-11" db="EMBL/GenBank/DDBJ databases">
        <title>WGS of Herminiimonas contaminans strain Marseille-Q4544 isolated from planarians Schmidtea mediterranea.</title>
        <authorList>
            <person name="Kangale L."/>
        </authorList>
    </citation>
    <scope>NUCLEOTIDE SEQUENCE [LARGE SCALE GENOMIC DNA]</scope>
    <source>
        <strain evidence="17 18">Marseille-Q4544</strain>
    </source>
</reference>
<organism evidence="17 18">
    <name type="scientific">Herminiimonas contaminans</name>
    <dbReference type="NCBI Taxonomy" id="1111140"/>
    <lineage>
        <taxon>Bacteria</taxon>
        <taxon>Pseudomonadati</taxon>
        <taxon>Pseudomonadota</taxon>
        <taxon>Betaproteobacteria</taxon>
        <taxon>Burkholderiales</taxon>
        <taxon>Oxalobacteraceae</taxon>
        <taxon>Herminiimonas</taxon>
    </lineage>
</organism>
<dbReference type="Pfam" id="PF00593">
    <property type="entry name" value="TonB_dep_Rec_b-barrel"/>
    <property type="match status" value="1"/>
</dbReference>
<evidence type="ECO:0000256" key="7">
    <source>
        <dbReference type="ARBA" id="ARBA00023065"/>
    </source>
</evidence>
<proteinExistence type="inferred from homology"/>
<evidence type="ECO:0000313" key="17">
    <source>
        <dbReference type="EMBL" id="MBF8177966.1"/>
    </source>
</evidence>
<evidence type="ECO:0000256" key="10">
    <source>
        <dbReference type="ARBA" id="ARBA00023170"/>
    </source>
</evidence>
<evidence type="ECO:0000256" key="4">
    <source>
        <dbReference type="ARBA" id="ARBA00022452"/>
    </source>
</evidence>
<dbReference type="CDD" id="cd01347">
    <property type="entry name" value="ligand_gated_channel"/>
    <property type="match status" value="1"/>
</dbReference>
<dbReference type="InterPro" id="IPR037066">
    <property type="entry name" value="Plug_dom_sf"/>
</dbReference>
<dbReference type="InterPro" id="IPR012910">
    <property type="entry name" value="Plug_dom"/>
</dbReference>
<gene>
    <name evidence="17" type="ORF">IXC47_09765</name>
</gene>
<evidence type="ECO:0000256" key="11">
    <source>
        <dbReference type="ARBA" id="ARBA00023237"/>
    </source>
</evidence>
<evidence type="ECO:0000313" key="18">
    <source>
        <dbReference type="Proteomes" id="UP000657372"/>
    </source>
</evidence>
<keyword evidence="8 13" id="KW-0798">TonB box</keyword>
<dbReference type="RefSeq" id="WP_195875515.1">
    <property type="nucleotide sequence ID" value="NZ_JADOEL010000006.1"/>
</dbReference>
<evidence type="ECO:0000256" key="14">
    <source>
        <dbReference type="SAM" id="MobiDB-lite"/>
    </source>
</evidence>
<evidence type="ECO:0000259" key="16">
    <source>
        <dbReference type="Pfam" id="PF07715"/>
    </source>
</evidence>
<dbReference type="EMBL" id="JADOEL010000006">
    <property type="protein sequence ID" value="MBF8177966.1"/>
    <property type="molecule type" value="Genomic_DNA"/>
</dbReference>
<keyword evidence="3 12" id="KW-0813">Transport</keyword>
<keyword evidence="6" id="KW-0732">Signal</keyword>
<comment type="caution">
    <text evidence="17">The sequence shown here is derived from an EMBL/GenBank/DDBJ whole genome shotgun (WGS) entry which is preliminary data.</text>
</comment>
<dbReference type="Pfam" id="PF07715">
    <property type="entry name" value="Plug"/>
    <property type="match status" value="1"/>
</dbReference>
<evidence type="ECO:0000256" key="3">
    <source>
        <dbReference type="ARBA" id="ARBA00022448"/>
    </source>
</evidence>
<sequence length="724" mass="78663">MAAMQSPDGARPFDPSTTTTSRAESALERHVRRSWPLAAALMLVSASSIAQTSDQHLAEVVVSASGFEQTIKEAPASITIITREQLESNRVNNIAEALRGVEGVDVGDAPGKTGGLNISMRGMNSRYTLILIDGRRQNAAGTVTPNGFGETSTSFLPPPAAIERIEVIRGPMSTLYGSDAMGGVINIITRKVGKVWSGTVTAEATFQGESQFGDSQAGSVYLSGPLVENLLGLQVRARRFHRDDSNIQWPGKLPNSLTLGNDPVKSTVDNAGVKLTFTPNKNNDISLDVDRARQTYDNSRGQLGTLDRPGTYRGYLPQQKFNRDQVTLAHTLRMANSVLESSISQTKTETIGRTIPNNAPGGKPAGSPRTLESTSTIFDTKLVTSLDNHMLTVGAQWWEAKMTDAIATRAFDQKQVGIFAEDEWRIRKDLALTVGVRHDNHSTFGGATTPRVYLVWNTTDQWTLKGGVSKAYRTPNLEQLVDGISGIGGQGTTPLYGNPALTPESSVSAEFGTYFDNNQGFRANATVFQTDFKNAISNLSGYIPPSGGAAGSFPVNVDSATVKGLELGTSLEFARVWRVAANYTYTNSEQKSGVNIGRPLENTPKHAANVKLDWRFSEQLNLWAQAEYKSKRYRGEDSGRFTNTKALLGDYKSYALLNLGGTYKVNKALSFNMALNNVFNKNFVDYRPVTTTSGTPAAPVASFANQYISTMEPRRLWIAANYTF</sequence>
<accession>A0ABS0ET01</accession>
<feature type="region of interest" description="Disordered" evidence="14">
    <location>
        <begin position="1"/>
        <end position="29"/>
    </location>
</feature>
<feature type="domain" description="TonB-dependent receptor plug" evidence="16">
    <location>
        <begin position="71"/>
        <end position="184"/>
    </location>
</feature>
<dbReference type="Gene3D" id="2.170.130.10">
    <property type="entry name" value="TonB-dependent receptor, plug domain"/>
    <property type="match status" value="1"/>
</dbReference>
<evidence type="ECO:0000256" key="8">
    <source>
        <dbReference type="ARBA" id="ARBA00023077"/>
    </source>
</evidence>
<comment type="subcellular location">
    <subcellularLocation>
        <location evidence="1 12">Cell outer membrane</location>
        <topology evidence="1 12">Multi-pass membrane protein</topology>
    </subcellularLocation>
</comment>
<dbReference type="PANTHER" id="PTHR30069">
    <property type="entry name" value="TONB-DEPENDENT OUTER MEMBRANE RECEPTOR"/>
    <property type="match status" value="1"/>
</dbReference>
<feature type="region of interest" description="Disordered" evidence="14">
    <location>
        <begin position="343"/>
        <end position="372"/>
    </location>
</feature>
<keyword evidence="18" id="KW-1185">Reference proteome</keyword>
<keyword evidence="10 17" id="KW-0675">Receptor</keyword>
<protein>
    <submittedName>
        <fullName evidence="17">TonB-dependent receptor</fullName>
    </submittedName>
</protein>
<dbReference type="InterPro" id="IPR036942">
    <property type="entry name" value="Beta-barrel_TonB_sf"/>
</dbReference>
<dbReference type="Gene3D" id="2.40.170.20">
    <property type="entry name" value="TonB-dependent receptor, beta-barrel domain"/>
    <property type="match status" value="1"/>
</dbReference>
<dbReference type="InterPro" id="IPR000531">
    <property type="entry name" value="Beta-barrel_TonB"/>
</dbReference>
<name>A0ABS0ET01_9BURK</name>
<dbReference type="PANTHER" id="PTHR30069:SF53">
    <property type="entry name" value="COLICIN I RECEPTOR-RELATED"/>
    <property type="match status" value="1"/>
</dbReference>
<keyword evidence="9 12" id="KW-0472">Membrane</keyword>
<dbReference type="PROSITE" id="PS52016">
    <property type="entry name" value="TONB_DEPENDENT_REC_3"/>
    <property type="match status" value="1"/>
</dbReference>
<evidence type="ECO:0000256" key="13">
    <source>
        <dbReference type="RuleBase" id="RU003357"/>
    </source>
</evidence>
<dbReference type="SUPFAM" id="SSF56935">
    <property type="entry name" value="Porins"/>
    <property type="match status" value="1"/>
</dbReference>
<dbReference type="InterPro" id="IPR039426">
    <property type="entry name" value="TonB-dep_rcpt-like"/>
</dbReference>
<evidence type="ECO:0000256" key="6">
    <source>
        <dbReference type="ARBA" id="ARBA00022729"/>
    </source>
</evidence>
<dbReference type="Proteomes" id="UP000657372">
    <property type="component" value="Unassembled WGS sequence"/>
</dbReference>
<keyword evidence="5 12" id="KW-0812">Transmembrane</keyword>
<evidence type="ECO:0000256" key="1">
    <source>
        <dbReference type="ARBA" id="ARBA00004571"/>
    </source>
</evidence>
<evidence type="ECO:0000256" key="9">
    <source>
        <dbReference type="ARBA" id="ARBA00023136"/>
    </source>
</evidence>
<evidence type="ECO:0000256" key="5">
    <source>
        <dbReference type="ARBA" id="ARBA00022692"/>
    </source>
</evidence>
<evidence type="ECO:0000256" key="12">
    <source>
        <dbReference type="PROSITE-ProRule" id="PRU01360"/>
    </source>
</evidence>
<feature type="domain" description="TonB-dependent receptor-like beta-barrel" evidence="15">
    <location>
        <begin position="286"/>
        <end position="678"/>
    </location>
</feature>